<protein>
    <submittedName>
        <fullName evidence="1">Uncharacterized protein</fullName>
    </submittedName>
</protein>
<name>A0ACB7SMW7_HYAAI</name>
<sequence>MENLKVKELIKICEELGLTLGRAKRKQAILEIMKKEEVTAEEVDEAWADIKGRREEAERRELCEREREEAERRERLVESR</sequence>
<evidence type="ECO:0000313" key="2">
    <source>
        <dbReference type="Proteomes" id="UP000821845"/>
    </source>
</evidence>
<dbReference type="EMBL" id="CM023483">
    <property type="protein sequence ID" value="KAH6935970.1"/>
    <property type="molecule type" value="Genomic_DNA"/>
</dbReference>
<comment type="caution">
    <text evidence="1">The sequence shown here is derived from an EMBL/GenBank/DDBJ whole genome shotgun (WGS) entry which is preliminary data.</text>
</comment>
<reference evidence="1" key="1">
    <citation type="submission" date="2020-05" db="EMBL/GenBank/DDBJ databases">
        <title>Large-scale comparative analyses of tick genomes elucidate their genetic diversity and vector capacities.</title>
        <authorList>
            <person name="Jia N."/>
            <person name="Wang J."/>
            <person name="Shi W."/>
            <person name="Du L."/>
            <person name="Sun Y."/>
            <person name="Zhan W."/>
            <person name="Jiang J."/>
            <person name="Wang Q."/>
            <person name="Zhang B."/>
            <person name="Ji P."/>
            <person name="Sakyi L.B."/>
            <person name="Cui X."/>
            <person name="Yuan T."/>
            <person name="Jiang B."/>
            <person name="Yang W."/>
            <person name="Lam T.T.-Y."/>
            <person name="Chang Q."/>
            <person name="Ding S."/>
            <person name="Wang X."/>
            <person name="Zhu J."/>
            <person name="Ruan X."/>
            <person name="Zhao L."/>
            <person name="Wei J."/>
            <person name="Que T."/>
            <person name="Du C."/>
            <person name="Cheng J."/>
            <person name="Dai P."/>
            <person name="Han X."/>
            <person name="Huang E."/>
            <person name="Gao Y."/>
            <person name="Liu J."/>
            <person name="Shao H."/>
            <person name="Ye R."/>
            <person name="Li L."/>
            <person name="Wei W."/>
            <person name="Wang X."/>
            <person name="Wang C."/>
            <person name="Yang T."/>
            <person name="Huo Q."/>
            <person name="Li W."/>
            <person name="Guo W."/>
            <person name="Chen H."/>
            <person name="Zhou L."/>
            <person name="Ni X."/>
            <person name="Tian J."/>
            <person name="Zhou Y."/>
            <person name="Sheng Y."/>
            <person name="Liu T."/>
            <person name="Pan Y."/>
            <person name="Xia L."/>
            <person name="Li J."/>
            <person name="Zhao F."/>
            <person name="Cao W."/>
        </authorList>
    </citation>
    <scope>NUCLEOTIDE SEQUENCE</scope>
    <source>
        <strain evidence="1">Hyas-2018</strain>
    </source>
</reference>
<proteinExistence type="predicted"/>
<dbReference type="Proteomes" id="UP000821845">
    <property type="component" value="Chromosome 3"/>
</dbReference>
<gene>
    <name evidence="1" type="ORF">HPB50_011872</name>
</gene>
<organism evidence="1 2">
    <name type="scientific">Hyalomma asiaticum</name>
    <name type="common">Tick</name>
    <dbReference type="NCBI Taxonomy" id="266040"/>
    <lineage>
        <taxon>Eukaryota</taxon>
        <taxon>Metazoa</taxon>
        <taxon>Ecdysozoa</taxon>
        <taxon>Arthropoda</taxon>
        <taxon>Chelicerata</taxon>
        <taxon>Arachnida</taxon>
        <taxon>Acari</taxon>
        <taxon>Parasitiformes</taxon>
        <taxon>Ixodida</taxon>
        <taxon>Ixodoidea</taxon>
        <taxon>Ixodidae</taxon>
        <taxon>Hyalomminae</taxon>
        <taxon>Hyalomma</taxon>
    </lineage>
</organism>
<evidence type="ECO:0000313" key="1">
    <source>
        <dbReference type="EMBL" id="KAH6935970.1"/>
    </source>
</evidence>
<accession>A0ACB7SMW7</accession>
<keyword evidence="2" id="KW-1185">Reference proteome</keyword>